<dbReference type="CDD" id="cd17683">
    <property type="entry name" value="RUN_RUNDC1"/>
    <property type="match status" value="1"/>
</dbReference>
<dbReference type="AlphaFoldDB" id="A0A813YU63"/>
<sequence length="576" mass="65626">MMEEIAILSDSTGDDPLNTKSNNNNTNQISSSSQMSDSNESGFFNETSRLQALELEQEHLNASLMALTTHFGQVQFRLKQIVAAPEQDKEKLLKELEEFAFRGCPNLDNHNLSTNIHEHIIEEQRMKQKNLIDQLKEQLVDLENYAYKSGEQDEMPSNLVIEKQKVIIDELKEKINLPLENLDKLSNDELKKVVDNAIFQIVNPSKVKEQLVSQLKTQIEDLERFIDFLHGEASSPGPYIKKKQCNCKNGCDEEESAFPIFNQPKKSNNKNENNVEASSSSDTNNQSTIDLLKKVLSVMQIFAITQLTCGSKNNQTFEKNSLKKTSNHWGDLRANLELAINKILKLNSNYIESKRFNRLSLSSNLNDDSDEELKECPHDLLRVIRKEFACSLRDLMQHGLVEVSYGGASSLVPFGCFSVRSKDNQSQMHIWELLLKYYELKHGKEYTQSAANKLSQSFSLNVVGGKVITIKQSLLNSIETIMRIHKYDATNKDSCFKAFVCLALNEKKLTLYLKQILKATVLIENNYLNTSYIKTTGFDDALKSIDQLKVLNWNLPVEKSNRRKSSSSNNKSKELF</sequence>
<dbReference type="PANTHER" id="PTHR15591:SF19">
    <property type="entry name" value="RUN DOMAIN-CONTAINING PROTEIN 1 ISOFORM X1"/>
    <property type="match status" value="1"/>
</dbReference>
<dbReference type="InterPro" id="IPR058732">
    <property type="entry name" value="RUNDC1_M"/>
</dbReference>
<proteinExistence type="predicted"/>
<feature type="compositionally biased region" description="Low complexity" evidence="2">
    <location>
        <begin position="18"/>
        <end position="41"/>
    </location>
</feature>
<dbReference type="InterPro" id="IPR047343">
    <property type="entry name" value="RUSC1_2"/>
</dbReference>
<dbReference type="InterPro" id="IPR004012">
    <property type="entry name" value="Run_dom"/>
</dbReference>
<dbReference type="InterPro" id="IPR037213">
    <property type="entry name" value="Run_dom_sf"/>
</dbReference>
<dbReference type="PROSITE" id="PS50826">
    <property type="entry name" value="RUN"/>
    <property type="match status" value="1"/>
</dbReference>
<dbReference type="Proteomes" id="UP000663879">
    <property type="component" value="Unassembled WGS sequence"/>
</dbReference>
<evidence type="ECO:0000313" key="4">
    <source>
        <dbReference type="EMBL" id="CAF0889194.1"/>
    </source>
</evidence>
<evidence type="ECO:0000256" key="1">
    <source>
        <dbReference type="SAM" id="Coils"/>
    </source>
</evidence>
<comment type="caution">
    <text evidence="4">The sequence shown here is derived from an EMBL/GenBank/DDBJ whole genome shotgun (WGS) entry which is preliminary data.</text>
</comment>
<dbReference type="PANTHER" id="PTHR15591">
    <property type="entry name" value="RUN AND SH3 DOMAIN CONTAINING"/>
    <property type="match status" value="1"/>
</dbReference>
<evidence type="ECO:0000313" key="5">
    <source>
        <dbReference type="Proteomes" id="UP000663879"/>
    </source>
</evidence>
<evidence type="ECO:0000259" key="3">
    <source>
        <dbReference type="PROSITE" id="PS50826"/>
    </source>
</evidence>
<feature type="region of interest" description="Disordered" evidence="2">
    <location>
        <begin position="1"/>
        <end position="42"/>
    </location>
</feature>
<dbReference type="Gene3D" id="1.20.58.900">
    <property type="match status" value="1"/>
</dbReference>
<keyword evidence="1" id="KW-0175">Coiled coil</keyword>
<dbReference type="Pfam" id="PF26030">
    <property type="entry name" value="RUNDC1"/>
    <property type="match status" value="1"/>
</dbReference>
<dbReference type="SUPFAM" id="SSF140741">
    <property type="entry name" value="RUN domain-like"/>
    <property type="match status" value="1"/>
</dbReference>
<reference evidence="4" key="1">
    <citation type="submission" date="2021-02" db="EMBL/GenBank/DDBJ databases">
        <authorList>
            <person name="Nowell W R."/>
        </authorList>
    </citation>
    <scope>NUCLEOTIDE SEQUENCE</scope>
    <source>
        <strain evidence="4">Ploen Becks lab</strain>
    </source>
</reference>
<protein>
    <recommendedName>
        <fullName evidence="3">RUN domain-containing protein</fullName>
    </recommendedName>
</protein>
<dbReference type="EMBL" id="CAJNOC010001764">
    <property type="protein sequence ID" value="CAF0889194.1"/>
    <property type="molecule type" value="Genomic_DNA"/>
</dbReference>
<name>A0A813YU63_9BILA</name>
<feature type="domain" description="RUN" evidence="3">
    <location>
        <begin position="379"/>
        <end position="560"/>
    </location>
</feature>
<feature type="region of interest" description="Disordered" evidence="2">
    <location>
        <begin position="260"/>
        <end position="285"/>
    </location>
</feature>
<accession>A0A813YU63</accession>
<dbReference type="OrthoDB" id="10068328at2759"/>
<dbReference type="Pfam" id="PF02759">
    <property type="entry name" value="RUN"/>
    <property type="match status" value="1"/>
</dbReference>
<feature type="compositionally biased region" description="Low complexity" evidence="2">
    <location>
        <begin position="270"/>
        <end position="281"/>
    </location>
</feature>
<organism evidence="4 5">
    <name type="scientific">Brachionus calyciflorus</name>
    <dbReference type="NCBI Taxonomy" id="104777"/>
    <lineage>
        <taxon>Eukaryota</taxon>
        <taxon>Metazoa</taxon>
        <taxon>Spiralia</taxon>
        <taxon>Gnathifera</taxon>
        <taxon>Rotifera</taxon>
        <taxon>Eurotatoria</taxon>
        <taxon>Monogononta</taxon>
        <taxon>Pseudotrocha</taxon>
        <taxon>Ploima</taxon>
        <taxon>Brachionidae</taxon>
        <taxon>Brachionus</taxon>
    </lineage>
</organism>
<dbReference type="SMART" id="SM00593">
    <property type="entry name" value="RUN"/>
    <property type="match status" value="1"/>
</dbReference>
<feature type="coiled-coil region" evidence="1">
    <location>
        <begin position="118"/>
        <end position="145"/>
    </location>
</feature>
<keyword evidence="5" id="KW-1185">Reference proteome</keyword>
<evidence type="ECO:0000256" key="2">
    <source>
        <dbReference type="SAM" id="MobiDB-lite"/>
    </source>
</evidence>
<gene>
    <name evidence="4" type="ORF">OXX778_LOCUS10818</name>
</gene>